<dbReference type="GO" id="GO:0000287">
    <property type="term" value="F:magnesium ion binding"/>
    <property type="evidence" value="ECO:0007669"/>
    <property type="project" value="InterPro"/>
</dbReference>
<evidence type="ECO:0000256" key="4">
    <source>
        <dbReference type="ARBA" id="ARBA00022801"/>
    </source>
</evidence>
<dbReference type="GO" id="GO:0004427">
    <property type="term" value="F:inorganic diphosphate phosphatase activity"/>
    <property type="evidence" value="ECO:0007669"/>
    <property type="project" value="UniProtKB-EC"/>
</dbReference>
<gene>
    <name evidence="6" type="ORF">SAMN02745121_02234</name>
</gene>
<dbReference type="PROSITE" id="PS00387">
    <property type="entry name" value="PPASE"/>
    <property type="match status" value="1"/>
</dbReference>
<evidence type="ECO:0000256" key="2">
    <source>
        <dbReference type="ARBA" id="ARBA00012146"/>
    </source>
</evidence>
<organism evidence="6 7">
    <name type="scientific">Nannocystis exedens</name>
    <dbReference type="NCBI Taxonomy" id="54"/>
    <lineage>
        <taxon>Bacteria</taxon>
        <taxon>Pseudomonadati</taxon>
        <taxon>Myxococcota</taxon>
        <taxon>Polyangia</taxon>
        <taxon>Nannocystales</taxon>
        <taxon>Nannocystaceae</taxon>
        <taxon>Nannocystis</taxon>
    </lineage>
</organism>
<accession>A0A1I1WC42</accession>
<evidence type="ECO:0000313" key="6">
    <source>
        <dbReference type="EMBL" id="SFD92559.1"/>
    </source>
</evidence>
<evidence type="ECO:0000256" key="5">
    <source>
        <dbReference type="ARBA" id="ARBA00022842"/>
    </source>
</evidence>
<dbReference type="InterPro" id="IPR036649">
    <property type="entry name" value="Pyrophosphatase_sf"/>
</dbReference>
<dbReference type="Gene3D" id="3.90.80.10">
    <property type="entry name" value="Inorganic pyrophosphatase"/>
    <property type="match status" value="1"/>
</dbReference>
<dbReference type="SUPFAM" id="SSF50324">
    <property type="entry name" value="Inorganic pyrophosphatase"/>
    <property type="match status" value="1"/>
</dbReference>
<evidence type="ECO:0000256" key="3">
    <source>
        <dbReference type="ARBA" id="ARBA00022723"/>
    </source>
</evidence>
<dbReference type="EMBL" id="FOMX01000006">
    <property type="protein sequence ID" value="SFD92559.1"/>
    <property type="molecule type" value="Genomic_DNA"/>
</dbReference>
<dbReference type="GO" id="GO:0005737">
    <property type="term" value="C:cytoplasm"/>
    <property type="evidence" value="ECO:0007669"/>
    <property type="project" value="InterPro"/>
</dbReference>
<name>A0A1I1WC42_9BACT</name>
<keyword evidence="4" id="KW-0378">Hydrolase</keyword>
<dbReference type="InterPro" id="IPR008162">
    <property type="entry name" value="Pyrophosphatase"/>
</dbReference>
<keyword evidence="7" id="KW-1185">Reference proteome</keyword>
<keyword evidence="5" id="KW-0460">Magnesium</keyword>
<dbReference type="GO" id="GO:0006796">
    <property type="term" value="P:phosphate-containing compound metabolic process"/>
    <property type="evidence" value="ECO:0007669"/>
    <property type="project" value="InterPro"/>
</dbReference>
<keyword evidence="3" id="KW-0479">Metal-binding</keyword>
<dbReference type="AlphaFoldDB" id="A0A1I1WC42"/>
<comment type="cofactor">
    <cofactor evidence="1">
        <name>Mg(2+)</name>
        <dbReference type="ChEBI" id="CHEBI:18420"/>
    </cofactor>
</comment>
<evidence type="ECO:0000313" key="7">
    <source>
        <dbReference type="Proteomes" id="UP000199400"/>
    </source>
</evidence>
<reference evidence="7" key="1">
    <citation type="submission" date="2016-10" db="EMBL/GenBank/DDBJ databases">
        <authorList>
            <person name="Varghese N."/>
            <person name="Submissions S."/>
        </authorList>
    </citation>
    <scope>NUCLEOTIDE SEQUENCE [LARGE SCALE GENOMIC DNA]</scope>
    <source>
        <strain evidence="7">ATCC 25963</strain>
    </source>
</reference>
<dbReference type="Proteomes" id="UP000199400">
    <property type="component" value="Unassembled WGS sequence"/>
</dbReference>
<dbReference type="RefSeq" id="WP_177325898.1">
    <property type="nucleotide sequence ID" value="NZ_FOMX01000006.1"/>
</dbReference>
<protein>
    <recommendedName>
        <fullName evidence="2">inorganic diphosphatase</fullName>
        <ecNumber evidence="2">3.6.1.1</ecNumber>
    </recommendedName>
</protein>
<proteinExistence type="predicted"/>
<sequence>MDLPEIGTRCRVTIEYPRGSFVKRRSDGRVDFVSPLPCPYNYGHVPGVMSGDGDPLDAVVLGRRLPAGAEVELPVVAIVGFVDVGEDDPKVIFSAAPLTRAQRGGLELFFRVYALGKRALAAARGRTGATRFDGWRAG</sequence>
<dbReference type="EC" id="3.6.1.1" evidence="2"/>
<dbReference type="Pfam" id="PF00719">
    <property type="entry name" value="Pyrophosphatase"/>
    <property type="match status" value="1"/>
</dbReference>
<evidence type="ECO:0000256" key="1">
    <source>
        <dbReference type="ARBA" id="ARBA00001946"/>
    </source>
</evidence>
<dbReference type="STRING" id="54.SAMN02745121_02234"/>